<dbReference type="Gramene" id="LPERR07G22290.1">
    <property type="protein sequence ID" value="LPERR07G22290.1"/>
    <property type="gene ID" value="LPERR07G22290"/>
</dbReference>
<evidence type="ECO:0000313" key="2">
    <source>
        <dbReference type="Proteomes" id="UP000032180"/>
    </source>
</evidence>
<evidence type="ECO:0000313" key="1">
    <source>
        <dbReference type="EnsemblPlants" id="LPERR07G22290.1"/>
    </source>
</evidence>
<organism evidence="1 2">
    <name type="scientific">Leersia perrieri</name>
    <dbReference type="NCBI Taxonomy" id="77586"/>
    <lineage>
        <taxon>Eukaryota</taxon>
        <taxon>Viridiplantae</taxon>
        <taxon>Streptophyta</taxon>
        <taxon>Embryophyta</taxon>
        <taxon>Tracheophyta</taxon>
        <taxon>Spermatophyta</taxon>
        <taxon>Magnoliopsida</taxon>
        <taxon>Liliopsida</taxon>
        <taxon>Poales</taxon>
        <taxon>Poaceae</taxon>
        <taxon>BOP clade</taxon>
        <taxon>Oryzoideae</taxon>
        <taxon>Oryzeae</taxon>
        <taxon>Oryzinae</taxon>
        <taxon>Leersia</taxon>
    </lineage>
</organism>
<sequence>MELREEVIMELARIWVRLLIYAAGKSRTEVHAAQLARGGELLTFVWLLMAHNHLGDITCSG</sequence>
<name>A0A0D9X2L8_9ORYZ</name>
<dbReference type="InterPro" id="IPR007658">
    <property type="entry name" value="DUF594"/>
</dbReference>
<reference evidence="1 2" key="1">
    <citation type="submission" date="2012-08" db="EMBL/GenBank/DDBJ databases">
        <title>Oryza genome evolution.</title>
        <authorList>
            <person name="Wing R.A."/>
        </authorList>
    </citation>
    <scope>NUCLEOTIDE SEQUENCE</scope>
</reference>
<reference evidence="1" key="3">
    <citation type="submission" date="2015-04" db="UniProtKB">
        <authorList>
            <consortium name="EnsemblPlants"/>
        </authorList>
    </citation>
    <scope>IDENTIFICATION</scope>
</reference>
<dbReference type="AlphaFoldDB" id="A0A0D9X2L8"/>
<dbReference type="HOGENOM" id="CLU_2925943_0_0_1"/>
<accession>A0A0D9X2L8</accession>
<dbReference type="STRING" id="77586.A0A0D9X2L8"/>
<dbReference type="PANTHER" id="PTHR31325">
    <property type="entry name" value="OS01G0798800 PROTEIN-RELATED"/>
    <property type="match status" value="1"/>
</dbReference>
<protein>
    <recommendedName>
        <fullName evidence="3">DUF4220 domain-containing protein</fullName>
    </recommendedName>
</protein>
<keyword evidence="2" id="KW-1185">Reference proteome</keyword>
<dbReference type="Proteomes" id="UP000032180">
    <property type="component" value="Chromosome 7"/>
</dbReference>
<dbReference type="Pfam" id="PF04578">
    <property type="entry name" value="DUF594"/>
    <property type="match status" value="1"/>
</dbReference>
<evidence type="ECO:0008006" key="3">
    <source>
        <dbReference type="Google" id="ProtNLM"/>
    </source>
</evidence>
<reference evidence="2" key="2">
    <citation type="submission" date="2013-12" db="EMBL/GenBank/DDBJ databases">
        <authorList>
            <person name="Yu Y."/>
            <person name="Lee S."/>
            <person name="de Baynast K."/>
            <person name="Wissotski M."/>
            <person name="Liu L."/>
            <person name="Talag J."/>
            <person name="Goicoechea J."/>
            <person name="Angelova A."/>
            <person name="Jetty R."/>
            <person name="Kudrna D."/>
            <person name="Golser W."/>
            <person name="Rivera L."/>
            <person name="Zhang J."/>
            <person name="Wing R."/>
        </authorList>
    </citation>
    <scope>NUCLEOTIDE SEQUENCE</scope>
</reference>
<proteinExistence type="predicted"/>
<dbReference type="EnsemblPlants" id="LPERR07G22290.1">
    <property type="protein sequence ID" value="LPERR07G22290.1"/>
    <property type="gene ID" value="LPERR07G22290"/>
</dbReference>